<protein>
    <submittedName>
        <fullName evidence="2">Uncharacterized protein</fullName>
    </submittedName>
</protein>
<dbReference type="Proteomes" id="UP000603912">
    <property type="component" value="Unassembled WGS sequence"/>
</dbReference>
<sequence>MRANAVGSTIAFVQITTTDAERAAEARGFFPVLLYSTIGLALSVLLLFSGILTVPLESW</sequence>
<keyword evidence="3" id="KW-1185">Reference proteome</keyword>
<accession>A0A917I7K3</accession>
<name>A0A917I7K3_9HYPH</name>
<dbReference type="AlphaFoldDB" id="A0A917I7K3"/>
<keyword evidence="1" id="KW-1133">Transmembrane helix</keyword>
<feature type="transmembrane region" description="Helical" evidence="1">
    <location>
        <begin position="30"/>
        <end position="54"/>
    </location>
</feature>
<reference evidence="2" key="2">
    <citation type="submission" date="2020-09" db="EMBL/GenBank/DDBJ databases">
        <authorList>
            <person name="Sun Q."/>
            <person name="Zhou Y."/>
        </authorList>
    </citation>
    <scope>NUCLEOTIDE SEQUENCE</scope>
    <source>
        <strain evidence="2">CGMCC 1.12214</strain>
    </source>
</reference>
<gene>
    <name evidence="2" type="ORF">GCM10007036_21720</name>
</gene>
<organism evidence="2 3">
    <name type="scientific">Alsobacter metallidurans</name>
    <dbReference type="NCBI Taxonomy" id="340221"/>
    <lineage>
        <taxon>Bacteria</taxon>
        <taxon>Pseudomonadati</taxon>
        <taxon>Pseudomonadota</taxon>
        <taxon>Alphaproteobacteria</taxon>
        <taxon>Hyphomicrobiales</taxon>
        <taxon>Alsobacteraceae</taxon>
        <taxon>Alsobacter</taxon>
    </lineage>
</organism>
<evidence type="ECO:0000256" key="1">
    <source>
        <dbReference type="SAM" id="Phobius"/>
    </source>
</evidence>
<reference evidence="2" key="1">
    <citation type="journal article" date="2014" name="Int. J. Syst. Evol. Microbiol.">
        <title>Complete genome sequence of Corynebacterium casei LMG S-19264T (=DSM 44701T), isolated from a smear-ripened cheese.</title>
        <authorList>
            <consortium name="US DOE Joint Genome Institute (JGI-PGF)"/>
            <person name="Walter F."/>
            <person name="Albersmeier A."/>
            <person name="Kalinowski J."/>
            <person name="Ruckert C."/>
        </authorList>
    </citation>
    <scope>NUCLEOTIDE SEQUENCE</scope>
    <source>
        <strain evidence="2">CGMCC 1.12214</strain>
    </source>
</reference>
<evidence type="ECO:0000313" key="2">
    <source>
        <dbReference type="EMBL" id="GGH19081.1"/>
    </source>
</evidence>
<keyword evidence="1" id="KW-0472">Membrane</keyword>
<keyword evidence="1" id="KW-0812">Transmembrane</keyword>
<comment type="caution">
    <text evidence="2">The sequence shown here is derived from an EMBL/GenBank/DDBJ whole genome shotgun (WGS) entry which is preliminary data.</text>
</comment>
<dbReference type="EMBL" id="BMES01000002">
    <property type="protein sequence ID" value="GGH19081.1"/>
    <property type="molecule type" value="Genomic_DNA"/>
</dbReference>
<evidence type="ECO:0000313" key="3">
    <source>
        <dbReference type="Proteomes" id="UP000603912"/>
    </source>
</evidence>
<proteinExistence type="predicted"/>